<dbReference type="RefSeq" id="WP_184790477.1">
    <property type="nucleotide sequence ID" value="NZ_BONT01000054.1"/>
</dbReference>
<reference evidence="3 4" key="1">
    <citation type="submission" date="2020-08" db="EMBL/GenBank/DDBJ databases">
        <title>Genomic Encyclopedia of Type Strains, Phase IV (KMG-IV): sequencing the most valuable type-strain genomes for metagenomic binning, comparative biology and taxonomic classification.</title>
        <authorList>
            <person name="Goeker M."/>
        </authorList>
    </citation>
    <scope>NUCLEOTIDE SEQUENCE [LARGE SCALE GENOMIC DNA]</scope>
    <source>
        <strain evidence="3 4">YIM 65646</strain>
    </source>
</reference>
<dbReference type="InterPro" id="IPR033195">
    <property type="entry name" value="AmidinoTrfase"/>
</dbReference>
<dbReference type="EMBL" id="JACHGT010000013">
    <property type="protein sequence ID" value="MBB6037662.1"/>
    <property type="molecule type" value="Genomic_DNA"/>
</dbReference>
<dbReference type="Pfam" id="PF02274">
    <property type="entry name" value="ADI"/>
    <property type="match status" value="1"/>
</dbReference>
<accession>A0A841FVU8</accession>
<protein>
    <submittedName>
        <fullName evidence="3">N-dimethylarginine dimethylaminohydrolase</fullName>
    </submittedName>
</protein>
<dbReference type="GO" id="GO:0015067">
    <property type="term" value="F:amidinotransferase activity"/>
    <property type="evidence" value="ECO:0007669"/>
    <property type="project" value="InterPro"/>
</dbReference>
<keyword evidence="4" id="KW-1185">Reference proteome</keyword>
<dbReference type="Gene3D" id="3.75.10.10">
    <property type="entry name" value="L-arginine/glycine Amidinotransferase, Chain A"/>
    <property type="match status" value="1"/>
</dbReference>
<evidence type="ECO:0000313" key="3">
    <source>
        <dbReference type="EMBL" id="MBB6037662.1"/>
    </source>
</evidence>
<proteinExistence type="inferred from homology"/>
<dbReference type="GO" id="GO:0016787">
    <property type="term" value="F:hydrolase activity"/>
    <property type="evidence" value="ECO:0007669"/>
    <property type="project" value="UniProtKB-KW"/>
</dbReference>
<dbReference type="AlphaFoldDB" id="A0A841FVU8"/>
<evidence type="ECO:0000256" key="1">
    <source>
        <dbReference type="ARBA" id="ARBA00006943"/>
    </source>
</evidence>
<name>A0A841FVU8_9ACTN</name>
<comment type="caution">
    <text evidence="3">The sequence shown here is derived from an EMBL/GenBank/DDBJ whole genome shotgun (WGS) entry which is preliminary data.</text>
</comment>
<keyword evidence="2" id="KW-0808">Transferase</keyword>
<dbReference type="PANTHER" id="PTHR10488:SF1">
    <property type="entry name" value="GLYCINE AMIDINOTRANSFERASE, MITOCHONDRIAL"/>
    <property type="match status" value="1"/>
</dbReference>
<gene>
    <name evidence="3" type="ORF">HNR73_005540</name>
</gene>
<comment type="similarity">
    <text evidence="1">Belongs to the amidinotransferase family.</text>
</comment>
<dbReference type="PANTHER" id="PTHR10488">
    <property type="entry name" value="GLYCINE AMIDINOTRANSFERASE, MITOCHONDRIAL"/>
    <property type="match status" value="1"/>
</dbReference>
<dbReference type="SUPFAM" id="SSF55909">
    <property type="entry name" value="Pentein"/>
    <property type="match status" value="1"/>
</dbReference>
<organism evidence="3 4">
    <name type="scientific">Phytomonospora endophytica</name>
    <dbReference type="NCBI Taxonomy" id="714109"/>
    <lineage>
        <taxon>Bacteria</taxon>
        <taxon>Bacillati</taxon>
        <taxon>Actinomycetota</taxon>
        <taxon>Actinomycetes</taxon>
        <taxon>Micromonosporales</taxon>
        <taxon>Micromonosporaceae</taxon>
        <taxon>Phytomonospora</taxon>
    </lineage>
</organism>
<keyword evidence="3" id="KW-0378">Hydrolase</keyword>
<evidence type="ECO:0000313" key="4">
    <source>
        <dbReference type="Proteomes" id="UP000548476"/>
    </source>
</evidence>
<sequence>MPTVHVESEFAPLRTVVLARCEVAVPGGAADSPELRFLRDGAAESNSLGRDMRDADPERHAAWERERETFGAVLEAHGVEVLRPRPLTKAEKAAGGDDGYANFFSRDPFFTVGDHVVEGSLRLRHRRREILPIRDILDERVHPAPCTYVAVPQPAVDDDAGPYLEGGDVLVLGRRVYVGSSGLASNERGVRWLAKLLEPHGFTVEYVRLHERILHLDCALGLIRDGLLVHSPDALPDGLPESLRDWESVPITFDQATSLATNGLPITPDVYVTDPAFSFVGDRLAKAGVRVEYVDFSITRSLGGSFRCSTQALLRA</sequence>
<dbReference type="Proteomes" id="UP000548476">
    <property type="component" value="Unassembled WGS sequence"/>
</dbReference>
<evidence type="ECO:0000256" key="2">
    <source>
        <dbReference type="ARBA" id="ARBA00022679"/>
    </source>
</evidence>